<keyword evidence="2" id="KW-1185">Reference proteome</keyword>
<dbReference type="PROSITE" id="PS51257">
    <property type="entry name" value="PROKAR_LIPOPROTEIN"/>
    <property type="match status" value="1"/>
</dbReference>
<evidence type="ECO:0000313" key="2">
    <source>
        <dbReference type="Proteomes" id="UP000464657"/>
    </source>
</evidence>
<dbReference type="AlphaFoldDB" id="A0A7L4ZMV9"/>
<reference evidence="1 2" key="1">
    <citation type="journal article" date="2013" name="Int. J. Syst. Evol. Microbiol.">
        <title>Kordia antarctica sp. nov., isolated from Antarctic seawater.</title>
        <authorList>
            <person name="Baek K."/>
            <person name="Choi A."/>
            <person name="Kang I."/>
            <person name="Lee K."/>
            <person name="Cho J.C."/>
        </authorList>
    </citation>
    <scope>NUCLEOTIDE SEQUENCE [LARGE SCALE GENOMIC DNA]</scope>
    <source>
        <strain evidence="1 2">IMCC3317</strain>
    </source>
</reference>
<dbReference type="EMBL" id="CP019288">
    <property type="protein sequence ID" value="QHI37945.1"/>
    <property type="molecule type" value="Genomic_DNA"/>
</dbReference>
<dbReference type="RefSeq" id="WP_160130526.1">
    <property type="nucleotide sequence ID" value="NZ_CP019288.1"/>
</dbReference>
<evidence type="ECO:0000313" key="1">
    <source>
        <dbReference type="EMBL" id="QHI37945.1"/>
    </source>
</evidence>
<dbReference type="OrthoDB" id="1490226at2"/>
<dbReference type="Proteomes" id="UP000464657">
    <property type="component" value="Chromosome"/>
</dbReference>
<proteinExistence type="predicted"/>
<sequence>MQLKKIQKKINQLIFIIVITSLTACFGQEITIETDTLHISNHGWLREVAFFKDNLYLLFSTDRKNTTGTFKSMKIYDSNGKFIENVFLSKEAVSMFYCDLRVNDKRLYMVQEHAFEKQTFLLEKFVADFNKIPKKDINIYEDADFIIYPNCNGEWGASIYFKDKKDNKVYEFASSCNFNFLKVEQGYLLTNKHEILIIKDPTKLYQSKLTFDRSYLEKENQGVESFFKSEFELYKSFRMYDKLMVIYNDSKTTHIGELKNNTLTSVYRFKKPYSFSNWFTDNNNNSTILQMFTYESLDYFGYKGFEMKGVFLISDGKFKMYHLK</sequence>
<gene>
    <name evidence="1" type="ORF">IMCC3317_33280</name>
</gene>
<organism evidence="1 2">
    <name type="scientific">Kordia antarctica</name>
    <dbReference type="NCBI Taxonomy" id="1218801"/>
    <lineage>
        <taxon>Bacteria</taxon>
        <taxon>Pseudomonadati</taxon>
        <taxon>Bacteroidota</taxon>
        <taxon>Flavobacteriia</taxon>
        <taxon>Flavobacteriales</taxon>
        <taxon>Flavobacteriaceae</taxon>
        <taxon>Kordia</taxon>
    </lineage>
</organism>
<accession>A0A7L4ZMV9</accession>
<protein>
    <submittedName>
        <fullName evidence="1">Uncharacterized protein</fullName>
    </submittedName>
</protein>
<dbReference type="KEGG" id="kan:IMCC3317_33280"/>
<name>A0A7L4ZMV9_9FLAO</name>